<evidence type="ECO:0000313" key="4">
    <source>
        <dbReference type="Proteomes" id="UP001195483"/>
    </source>
</evidence>
<dbReference type="EMBL" id="JAEAOA010002087">
    <property type="protein sequence ID" value="KAK3582799.1"/>
    <property type="molecule type" value="Genomic_DNA"/>
</dbReference>
<dbReference type="Proteomes" id="UP001195483">
    <property type="component" value="Unassembled WGS sequence"/>
</dbReference>
<evidence type="ECO:0000256" key="1">
    <source>
        <dbReference type="SAM" id="MobiDB-lite"/>
    </source>
</evidence>
<reference evidence="3" key="1">
    <citation type="journal article" date="2021" name="Genome Biol. Evol.">
        <title>A High-Quality Reference Genome for a Parasitic Bivalve with Doubly Uniparental Inheritance (Bivalvia: Unionida).</title>
        <authorList>
            <person name="Smith C.H."/>
        </authorList>
    </citation>
    <scope>NUCLEOTIDE SEQUENCE</scope>
    <source>
        <strain evidence="3">CHS0354</strain>
    </source>
</reference>
<protein>
    <submittedName>
        <fullName evidence="3">Uncharacterized protein</fullName>
    </submittedName>
</protein>
<keyword evidence="4" id="KW-1185">Reference proteome</keyword>
<feature type="signal peptide" evidence="2">
    <location>
        <begin position="1"/>
        <end position="15"/>
    </location>
</feature>
<reference evidence="3" key="2">
    <citation type="journal article" date="2021" name="Genome Biol. Evol.">
        <title>Developing a high-quality reference genome for a parasitic bivalve with doubly uniparental inheritance (Bivalvia: Unionida).</title>
        <authorList>
            <person name="Smith C.H."/>
        </authorList>
    </citation>
    <scope>NUCLEOTIDE SEQUENCE</scope>
    <source>
        <strain evidence="3">CHS0354</strain>
        <tissue evidence="3">Mantle</tissue>
    </source>
</reference>
<name>A0AAE0S0E7_9BIVA</name>
<organism evidence="3 4">
    <name type="scientific">Potamilus streckersoni</name>
    <dbReference type="NCBI Taxonomy" id="2493646"/>
    <lineage>
        <taxon>Eukaryota</taxon>
        <taxon>Metazoa</taxon>
        <taxon>Spiralia</taxon>
        <taxon>Lophotrochozoa</taxon>
        <taxon>Mollusca</taxon>
        <taxon>Bivalvia</taxon>
        <taxon>Autobranchia</taxon>
        <taxon>Heteroconchia</taxon>
        <taxon>Palaeoheterodonta</taxon>
        <taxon>Unionida</taxon>
        <taxon>Unionoidea</taxon>
        <taxon>Unionidae</taxon>
        <taxon>Ambleminae</taxon>
        <taxon>Lampsilini</taxon>
        <taxon>Potamilus</taxon>
    </lineage>
</organism>
<gene>
    <name evidence="3" type="ORF">CHS0354_035735</name>
</gene>
<accession>A0AAE0S0E7</accession>
<reference evidence="3" key="3">
    <citation type="submission" date="2023-05" db="EMBL/GenBank/DDBJ databases">
        <authorList>
            <person name="Smith C.H."/>
        </authorList>
    </citation>
    <scope>NUCLEOTIDE SEQUENCE</scope>
    <source>
        <strain evidence="3">CHS0354</strain>
        <tissue evidence="3">Mantle</tissue>
    </source>
</reference>
<feature type="compositionally biased region" description="Polar residues" evidence="1">
    <location>
        <begin position="86"/>
        <end position="105"/>
    </location>
</feature>
<evidence type="ECO:0000313" key="3">
    <source>
        <dbReference type="EMBL" id="KAK3582799.1"/>
    </source>
</evidence>
<feature type="region of interest" description="Disordered" evidence="1">
    <location>
        <begin position="86"/>
        <end position="108"/>
    </location>
</feature>
<dbReference type="AlphaFoldDB" id="A0AAE0S0E7"/>
<feature type="chain" id="PRO_5042279420" evidence="2">
    <location>
        <begin position="16"/>
        <end position="163"/>
    </location>
</feature>
<proteinExistence type="predicted"/>
<comment type="caution">
    <text evidence="3">The sequence shown here is derived from an EMBL/GenBank/DDBJ whole genome shotgun (WGS) entry which is preliminary data.</text>
</comment>
<evidence type="ECO:0000256" key="2">
    <source>
        <dbReference type="SAM" id="SignalP"/>
    </source>
</evidence>
<sequence length="163" mass="16269">MKAVIILCCIALSTATQWGYSFGSAGFPYGFGPWGDVGDGFGRFNNAGSSVLAGPTAIGFGRGHAVSTPRGTVSVSVGAVRENAEASTVGSRVSGQPTGVSSSGTGRPVMTPQGIIGVADSTSSSVTTGFGHFPYGRYSGGFGGDFGFRGHSGGIGSHYLSSK</sequence>
<keyword evidence="2" id="KW-0732">Signal</keyword>